<protein>
    <recommendedName>
        <fullName evidence="3">Transposase</fullName>
    </recommendedName>
</protein>
<organism evidence="1 2">
    <name type="scientific">Shewanella youngdeokensis</name>
    <dbReference type="NCBI Taxonomy" id="2999068"/>
    <lineage>
        <taxon>Bacteria</taxon>
        <taxon>Pseudomonadati</taxon>
        <taxon>Pseudomonadota</taxon>
        <taxon>Gammaproteobacteria</taxon>
        <taxon>Alteromonadales</taxon>
        <taxon>Shewanellaceae</taxon>
        <taxon>Shewanella</taxon>
    </lineage>
</organism>
<dbReference type="Proteomes" id="UP001529491">
    <property type="component" value="Chromosome"/>
</dbReference>
<evidence type="ECO:0000313" key="2">
    <source>
        <dbReference type="Proteomes" id="UP001529491"/>
    </source>
</evidence>
<reference evidence="1 2" key="1">
    <citation type="submission" date="2023-10" db="EMBL/GenBank/DDBJ databases">
        <title>Complete genome sequence of Shewanella sp. DAU334.</title>
        <authorList>
            <person name="Lee Y.-S."/>
            <person name="Jeong H.-R."/>
            <person name="Hwang E.-J."/>
            <person name="Choi Y.-L."/>
            <person name="Kim G.-D."/>
        </authorList>
    </citation>
    <scope>NUCLEOTIDE SEQUENCE [LARGE SCALE GENOMIC DNA]</scope>
    <source>
        <strain evidence="1 2">DAU334</strain>
    </source>
</reference>
<sequence>MRPNNYENSAIIRVVVSLLHRKVILYPYRNIDWHTPLMMLAFVGHFMTPVKY</sequence>
<dbReference type="RefSeq" id="WP_310472035.1">
    <property type="nucleotide sequence ID" value="NZ_CP136522.1"/>
</dbReference>
<evidence type="ECO:0008006" key="3">
    <source>
        <dbReference type="Google" id="ProtNLM"/>
    </source>
</evidence>
<accession>A0ABZ0JXB6</accession>
<dbReference type="EMBL" id="CP136522">
    <property type="protein sequence ID" value="WOT04404.1"/>
    <property type="molecule type" value="Genomic_DNA"/>
</dbReference>
<proteinExistence type="predicted"/>
<gene>
    <name evidence="1" type="ORF">RGE70_13890</name>
</gene>
<keyword evidence="2" id="KW-1185">Reference proteome</keyword>
<name>A0ABZ0JXB6_9GAMM</name>
<evidence type="ECO:0000313" key="1">
    <source>
        <dbReference type="EMBL" id="WOT04404.1"/>
    </source>
</evidence>